<protein>
    <submittedName>
        <fullName evidence="2">E3 RID-beta</fullName>
    </submittedName>
</protein>
<keyword evidence="1" id="KW-0812">Transmembrane</keyword>
<keyword evidence="1" id="KW-1133">Transmembrane helix</keyword>
<dbReference type="EMBL" id="JQ776547">
    <property type="protein sequence ID" value="AFG19605.1"/>
    <property type="molecule type" value="Genomic_DNA"/>
</dbReference>
<keyword evidence="1" id="KW-0472">Membrane</keyword>
<feature type="transmembrane region" description="Helical" evidence="1">
    <location>
        <begin position="40"/>
        <end position="60"/>
    </location>
</feature>
<proteinExistence type="predicted"/>
<sequence>MIVLYFTLIFFHLTCACDFHFTQFWKTQCFDPRLSNDWMMALAIATLGAFGLFSGFALHYKFKTPWTHGFLSDFPVTPTPPPPPAIDVPQVPSPSPSVCSYFHL</sequence>
<reference evidence="2 3" key="1">
    <citation type="journal article" date="2009" name="PLoS Pathog.">
        <title>Isolation and characterization of adenoviruses persistently shed from the gastrointestinal tract of non-human primates.</title>
        <authorList>
            <person name="Roy S."/>
            <person name="Vandenberghe L.H."/>
            <person name="Kryazhimskiy S."/>
            <person name="Grant R."/>
            <person name="Calcedo R."/>
            <person name="Yuan X."/>
            <person name="Keough M."/>
            <person name="Sandhu A."/>
            <person name="Wang Q."/>
            <person name="Medina-Jaszek C.A."/>
            <person name="Plotkin J.B."/>
            <person name="Wilson J.M."/>
        </authorList>
    </citation>
    <scope>NUCLEOTIDE SEQUENCE [LARGE SCALE GENOMIC DNA]</scope>
    <source>
        <strain evidence="2">SV-39</strain>
    </source>
</reference>
<organism evidence="2 3">
    <name type="scientific">Simian adenovirus 6</name>
    <dbReference type="NCBI Taxonomy" id="413259"/>
    <lineage>
        <taxon>Viruses</taxon>
        <taxon>Varidnaviria</taxon>
        <taxon>Bamfordvirae</taxon>
        <taxon>Preplasmiviricota</taxon>
        <taxon>Polisuviricotina</taxon>
        <taxon>Pharingeaviricetes</taxon>
        <taxon>Rowavirales</taxon>
        <taxon>Adenoviridae</taxon>
        <taxon>Mastadenovirus</taxon>
        <taxon>Mastadenovirus simiae</taxon>
        <taxon>Simian mastadenovirus A</taxon>
    </lineage>
</organism>
<evidence type="ECO:0000256" key="1">
    <source>
        <dbReference type="SAM" id="Phobius"/>
    </source>
</evidence>
<accession>A0A9W3INP1</accession>
<evidence type="ECO:0000313" key="3">
    <source>
        <dbReference type="Proteomes" id="UP000115749"/>
    </source>
</evidence>
<evidence type="ECO:0000313" key="2">
    <source>
        <dbReference type="EMBL" id="AFG19605.1"/>
    </source>
</evidence>
<name>A0A9W3INP1_9ADEN</name>
<dbReference type="Proteomes" id="UP000115749">
    <property type="component" value="Segment"/>
</dbReference>